<dbReference type="RefSeq" id="WP_007415628.1">
    <property type="nucleotide sequence ID" value="NZ_ABOX02000017.1"/>
</dbReference>
<proteinExistence type="predicted"/>
<feature type="transmembrane region" description="Helical" evidence="1">
    <location>
        <begin position="205"/>
        <end position="230"/>
    </location>
</feature>
<keyword evidence="1" id="KW-0812">Transmembrane</keyword>
<comment type="caution">
    <text evidence="2">The sequence shown here is derived from an EMBL/GenBank/DDBJ whole genome shotgun (WGS) entry which is preliminary data.</text>
</comment>
<feature type="transmembrane region" description="Helical" evidence="1">
    <location>
        <begin position="12"/>
        <end position="31"/>
    </location>
</feature>
<dbReference type="OrthoDB" id="10010424at2"/>
<name>B9XII5_PEDPL</name>
<dbReference type="Proteomes" id="UP000003688">
    <property type="component" value="Unassembled WGS sequence"/>
</dbReference>
<feature type="transmembrane region" description="Helical" evidence="1">
    <location>
        <begin position="277"/>
        <end position="297"/>
    </location>
</feature>
<feature type="transmembrane region" description="Helical" evidence="1">
    <location>
        <begin position="43"/>
        <end position="64"/>
    </location>
</feature>
<feature type="transmembrane region" description="Helical" evidence="1">
    <location>
        <begin position="145"/>
        <end position="168"/>
    </location>
</feature>
<keyword evidence="1" id="KW-1133">Transmembrane helix</keyword>
<evidence type="ECO:0000313" key="2">
    <source>
        <dbReference type="EMBL" id="EEF60446.1"/>
    </source>
</evidence>
<dbReference type="EMBL" id="ABOX02000017">
    <property type="protein sequence ID" value="EEF60446.1"/>
    <property type="molecule type" value="Genomic_DNA"/>
</dbReference>
<reference evidence="2 3" key="1">
    <citation type="journal article" date="2011" name="J. Bacteriol.">
        <title>Genome sequence of 'Pedosphaera parvula' Ellin514, an aerobic Verrucomicrobial isolate from pasture soil.</title>
        <authorList>
            <person name="Kant R."/>
            <person name="van Passel M.W."/>
            <person name="Sangwan P."/>
            <person name="Palva A."/>
            <person name="Lucas S."/>
            <person name="Copeland A."/>
            <person name="Lapidus A."/>
            <person name="Glavina Del Rio T."/>
            <person name="Dalin E."/>
            <person name="Tice H."/>
            <person name="Bruce D."/>
            <person name="Goodwin L."/>
            <person name="Pitluck S."/>
            <person name="Chertkov O."/>
            <person name="Larimer F.W."/>
            <person name="Land M.L."/>
            <person name="Hauser L."/>
            <person name="Brettin T.S."/>
            <person name="Detter J.C."/>
            <person name="Han S."/>
            <person name="de Vos W.M."/>
            <person name="Janssen P.H."/>
            <person name="Smidt H."/>
        </authorList>
    </citation>
    <scope>NUCLEOTIDE SEQUENCE [LARGE SCALE GENOMIC DNA]</scope>
    <source>
        <strain evidence="2 3">Ellin514</strain>
    </source>
</reference>
<feature type="transmembrane region" description="Helical" evidence="1">
    <location>
        <begin position="242"/>
        <end position="265"/>
    </location>
</feature>
<evidence type="ECO:0000313" key="3">
    <source>
        <dbReference type="Proteomes" id="UP000003688"/>
    </source>
</evidence>
<dbReference type="STRING" id="320771.Cflav_PD3416"/>
<keyword evidence="1" id="KW-0472">Membrane</keyword>
<gene>
    <name evidence="2" type="ORF">Cflav_PD3416</name>
</gene>
<organism evidence="2 3">
    <name type="scientific">Pedosphaera parvula (strain Ellin514)</name>
    <dbReference type="NCBI Taxonomy" id="320771"/>
    <lineage>
        <taxon>Bacteria</taxon>
        <taxon>Pseudomonadati</taxon>
        <taxon>Verrucomicrobiota</taxon>
        <taxon>Pedosphaerae</taxon>
        <taxon>Pedosphaerales</taxon>
        <taxon>Pedosphaeraceae</taxon>
        <taxon>Pedosphaera</taxon>
    </lineage>
</organism>
<keyword evidence="3" id="KW-1185">Reference proteome</keyword>
<accession>B9XII5</accession>
<protein>
    <submittedName>
        <fullName evidence="2">Uncharacterized protein</fullName>
    </submittedName>
</protein>
<sequence length="337" mass="38098">MSDQDTAKDVWLERAGLTPVSFSCFLCGSLLPIRKKKIPNNRYVPATMPIIDFILNLAGLLLWLNWLAINFDPLARATAATLAGTLRKADTSAPLRSKFLAALLGLLFLRAVIYWFICPAMSLSPSLGLGVIDVTFRSDYLYQKFLLSSMLIFSILSFAVTLAIFYFWCILLSAANSNIPDNDPIQKTVRQHVRWIERWPRSVKLLLPFAITALLWLVLHPVFIKLAIVPSAKSTTQLFQQAVLIGIGSYLSLKYLLVGIFLFHLLNSYVYLGNHPFWGFINASAHNLLAPLSWIPLRMSKVDFAPLLGIALVFLISEFLSRLPTIERWNIHRYLPF</sequence>
<dbReference type="AlphaFoldDB" id="B9XII5"/>
<feature type="transmembrane region" description="Helical" evidence="1">
    <location>
        <begin position="304"/>
        <end position="323"/>
    </location>
</feature>
<evidence type="ECO:0000256" key="1">
    <source>
        <dbReference type="SAM" id="Phobius"/>
    </source>
</evidence>